<accession>A0A645CWC7</accession>
<reference evidence="2" key="1">
    <citation type="submission" date="2019-08" db="EMBL/GenBank/DDBJ databases">
        <authorList>
            <person name="Kucharzyk K."/>
            <person name="Murdoch R.W."/>
            <person name="Higgins S."/>
            <person name="Loffler F."/>
        </authorList>
    </citation>
    <scope>NUCLEOTIDE SEQUENCE</scope>
</reference>
<protein>
    <submittedName>
        <fullName evidence="2">Uncharacterized protein</fullName>
    </submittedName>
</protein>
<name>A0A645CWC7_9ZZZZ</name>
<proteinExistence type="predicted"/>
<sequence>MLTTVKVIPARGSREIDISFTCTIFIYRTSHHRWSKHILITNIIHLGIFTKIHYQGPHDGIIVEISHSCQGVNIRHQTITQLSIINNRLIGRVPFGSNVPYLSIGELSVSTEQRTKCSKLIPTRVQFSPFFVISILFSGGVKFILSFLITFFYTKATNIHRPIRDATH</sequence>
<keyword evidence="1" id="KW-0812">Transmembrane</keyword>
<organism evidence="2">
    <name type="scientific">bioreactor metagenome</name>
    <dbReference type="NCBI Taxonomy" id="1076179"/>
    <lineage>
        <taxon>unclassified sequences</taxon>
        <taxon>metagenomes</taxon>
        <taxon>ecological metagenomes</taxon>
    </lineage>
</organism>
<dbReference type="AlphaFoldDB" id="A0A645CWC7"/>
<keyword evidence="1" id="KW-1133">Transmembrane helix</keyword>
<evidence type="ECO:0000256" key="1">
    <source>
        <dbReference type="SAM" id="Phobius"/>
    </source>
</evidence>
<dbReference type="EMBL" id="VSSQ01030588">
    <property type="protein sequence ID" value="MPM81165.1"/>
    <property type="molecule type" value="Genomic_DNA"/>
</dbReference>
<comment type="caution">
    <text evidence="2">The sequence shown here is derived from an EMBL/GenBank/DDBJ whole genome shotgun (WGS) entry which is preliminary data.</text>
</comment>
<keyword evidence="1" id="KW-0472">Membrane</keyword>
<feature type="transmembrane region" description="Helical" evidence="1">
    <location>
        <begin position="130"/>
        <end position="154"/>
    </location>
</feature>
<evidence type="ECO:0000313" key="2">
    <source>
        <dbReference type="EMBL" id="MPM81165.1"/>
    </source>
</evidence>
<gene>
    <name evidence="2" type="ORF">SDC9_128217</name>
</gene>